<name>A0A2M8L401_9BACT</name>
<feature type="signal peptide" evidence="2">
    <location>
        <begin position="1"/>
        <end position="25"/>
    </location>
</feature>
<evidence type="ECO:0000313" key="5">
    <source>
        <dbReference type="Proteomes" id="UP000231474"/>
    </source>
</evidence>
<evidence type="ECO:0000259" key="3">
    <source>
        <dbReference type="SMART" id="SM00460"/>
    </source>
</evidence>
<keyword evidence="1" id="KW-0472">Membrane</keyword>
<sequence>MRFFLKILFLLFTFYFLLFTKPVHASQEFFTAYDVSYEADLNGRLHVAQNISLTNKLTDIYATSYSLKLERGIPENVKAEDGLGPMKATLETKDEETTIKIDFNEKVVGKDKILKFTLSYDAPELLKQTGQVWELMVPKLANPEDIDEYSLKVSVPLSFGNPAYISPNPLDQKIESEKQVFFFNKNQLFSSGVIAAFGQFQIFDFSLKYHLENPENGQVRQRIALPPDTAYQKVSYWEIAPMPENVETDSDGNWLAIFKLRPKEELEIQVEGQVKIFANPTLKIEETLSNLESFLEEKNYWEVNDPEISDLGKRLKTPKVIHEYVVKTLDYDFSRARIGAKRFGAKLALVNPERAICTEYTDLFIALARAAGIPAREINGFAYTTNPLLRPLSLAQDVLHSWPEYFDKEKKTWIQIDPTWQDTTGGINYFDKLDLDHFVFVIHGLESDSPPPAGAYKKQGSSQKDVNISFGKPKEVSIISPKIEFLVPEKIYAEKPTFGAIVLKNEGGEAIYDLHVDFSGTNINILSQGETSFETVPPFSKREIPIKINATNLFYQGPGKITALLNDQKIEYNLQVKSLVLSFVLPALGGLLGATTLAFITRKIRSLYLQRQKRSDSLYRQGDKSAPPS</sequence>
<dbReference type="Proteomes" id="UP000231474">
    <property type="component" value="Unassembled WGS sequence"/>
</dbReference>
<reference evidence="5" key="1">
    <citation type="submission" date="2017-09" db="EMBL/GenBank/DDBJ databases">
        <title>Depth-based differentiation of microbial function through sediment-hosted aquifers and enrichment of novel symbionts in the deep terrestrial subsurface.</title>
        <authorList>
            <person name="Probst A.J."/>
            <person name="Ladd B."/>
            <person name="Jarett J.K."/>
            <person name="Geller-Mcgrath D.E."/>
            <person name="Sieber C.M.K."/>
            <person name="Emerson J.B."/>
            <person name="Anantharaman K."/>
            <person name="Thomas B.C."/>
            <person name="Malmstrom R."/>
            <person name="Stieglmeier M."/>
            <person name="Klingl A."/>
            <person name="Woyke T."/>
            <person name="Ryan C.M."/>
            <person name="Banfield J.F."/>
        </authorList>
    </citation>
    <scope>NUCLEOTIDE SEQUENCE [LARGE SCALE GENOMIC DNA]</scope>
</reference>
<organism evidence="4 5">
    <name type="scientific">Candidatus Shapirobacteria bacterium CG10_big_fil_rev_8_21_14_0_10_40_9</name>
    <dbReference type="NCBI Taxonomy" id="1974888"/>
    <lineage>
        <taxon>Bacteria</taxon>
        <taxon>Candidatus Shapironibacteriota</taxon>
    </lineage>
</organism>
<feature type="transmembrane region" description="Helical" evidence="1">
    <location>
        <begin position="579"/>
        <end position="601"/>
    </location>
</feature>
<keyword evidence="1" id="KW-1133">Transmembrane helix</keyword>
<dbReference type="PANTHER" id="PTHR33490:SF6">
    <property type="entry name" value="SLL1049 PROTEIN"/>
    <property type="match status" value="1"/>
</dbReference>
<dbReference type="EMBL" id="PFEK01000026">
    <property type="protein sequence ID" value="PJE67622.1"/>
    <property type="molecule type" value="Genomic_DNA"/>
</dbReference>
<keyword evidence="2" id="KW-0732">Signal</keyword>
<evidence type="ECO:0000313" key="4">
    <source>
        <dbReference type="EMBL" id="PJE67622.1"/>
    </source>
</evidence>
<dbReference type="InterPro" id="IPR002931">
    <property type="entry name" value="Transglutaminase-like"/>
</dbReference>
<comment type="caution">
    <text evidence="4">The sequence shown here is derived from an EMBL/GenBank/DDBJ whole genome shotgun (WGS) entry which is preliminary data.</text>
</comment>
<keyword evidence="1" id="KW-0812">Transmembrane</keyword>
<protein>
    <recommendedName>
        <fullName evidence="3">Transglutaminase-like domain-containing protein</fullName>
    </recommendedName>
</protein>
<accession>A0A2M8L401</accession>
<dbReference type="SUPFAM" id="SSF54001">
    <property type="entry name" value="Cysteine proteinases"/>
    <property type="match status" value="1"/>
</dbReference>
<proteinExistence type="predicted"/>
<feature type="domain" description="Transglutaminase-like" evidence="3">
    <location>
        <begin position="349"/>
        <end position="420"/>
    </location>
</feature>
<evidence type="ECO:0000256" key="1">
    <source>
        <dbReference type="SAM" id="Phobius"/>
    </source>
</evidence>
<dbReference type="AlphaFoldDB" id="A0A2M8L401"/>
<dbReference type="InterPro" id="IPR038765">
    <property type="entry name" value="Papain-like_cys_pep_sf"/>
</dbReference>
<gene>
    <name evidence="4" type="ORF">COU95_01355</name>
</gene>
<dbReference type="Gene3D" id="3.10.620.30">
    <property type="match status" value="1"/>
</dbReference>
<dbReference type="PANTHER" id="PTHR33490">
    <property type="entry name" value="BLR5614 PROTEIN-RELATED"/>
    <property type="match status" value="1"/>
</dbReference>
<evidence type="ECO:0000256" key="2">
    <source>
        <dbReference type="SAM" id="SignalP"/>
    </source>
</evidence>
<dbReference type="SMART" id="SM00460">
    <property type="entry name" value="TGc"/>
    <property type="match status" value="1"/>
</dbReference>
<feature type="chain" id="PRO_5014714921" description="Transglutaminase-like domain-containing protein" evidence="2">
    <location>
        <begin position="26"/>
        <end position="629"/>
    </location>
</feature>
<dbReference type="Pfam" id="PF01841">
    <property type="entry name" value="Transglut_core"/>
    <property type="match status" value="1"/>
</dbReference>